<evidence type="ECO:0000256" key="2">
    <source>
        <dbReference type="ARBA" id="ARBA00008520"/>
    </source>
</evidence>
<dbReference type="PANTHER" id="PTHR43649">
    <property type="entry name" value="ARABINOSE-BINDING PROTEIN-RELATED"/>
    <property type="match status" value="1"/>
</dbReference>
<proteinExistence type="inferred from homology"/>
<evidence type="ECO:0000256" key="1">
    <source>
        <dbReference type="ARBA" id="ARBA00004418"/>
    </source>
</evidence>
<dbReference type="Gene3D" id="3.40.190.10">
    <property type="entry name" value="Periplasmic binding protein-like II"/>
    <property type="match status" value="2"/>
</dbReference>
<keyword evidence="3" id="KW-0813">Transport</keyword>
<dbReference type="EMBL" id="PDWW01000007">
    <property type="protein sequence ID" value="KAF1725806.1"/>
    <property type="molecule type" value="Genomic_DNA"/>
</dbReference>
<comment type="similarity">
    <text evidence="2">Belongs to the bacterial solute-binding protein 1 family.</text>
</comment>
<evidence type="ECO:0000256" key="3">
    <source>
        <dbReference type="ARBA" id="ARBA00022448"/>
    </source>
</evidence>
<accession>A0ABQ6ZIF5</accession>
<reference evidence="5 6" key="1">
    <citation type="submission" date="2017-10" db="EMBL/GenBank/DDBJ databases">
        <title>Whole genome sequencing of members of genus Pseudoxanthomonas.</title>
        <authorList>
            <person name="Kumar S."/>
            <person name="Bansal K."/>
            <person name="Kaur A."/>
            <person name="Patil P."/>
            <person name="Sharma S."/>
            <person name="Patil P.B."/>
        </authorList>
    </citation>
    <scope>NUCLEOTIDE SEQUENCE [LARGE SCALE GENOMIC DNA]</scope>
    <source>
        <strain evidence="5 6">DSM 17109</strain>
    </source>
</reference>
<dbReference type="CDD" id="cd14747">
    <property type="entry name" value="PBP2_MalE"/>
    <property type="match status" value="1"/>
</dbReference>
<evidence type="ECO:0000313" key="5">
    <source>
        <dbReference type="EMBL" id="KAF1725806.1"/>
    </source>
</evidence>
<evidence type="ECO:0000256" key="4">
    <source>
        <dbReference type="ARBA" id="ARBA00022729"/>
    </source>
</evidence>
<dbReference type="InterPro" id="IPR050490">
    <property type="entry name" value="Bact_solute-bd_prot1"/>
</dbReference>
<dbReference type="SUPFAM" id="SSF53850">
    <property type="entry name" value="Periplasmic binding protein-like II"/>
    <property type="match status" value="1"/>
</dbReference>
<dbReference type="PANTHER" id="PTHR43649:SF34">
    <property type="entry name" value="ABC TRANSPORTER PERIPLASMIC-BINDING PROTEIN YCJN-RELATED"/>
    <property type="match status" value="1"/>
</dbReference>
<comment type="caution">
    <text evidence="5">The sequence shown here is derived from an EMBL/GenBank/DDBJ whole genome shotgun (WGS) entry which is preliminary data.</text>
</comment>
<keyword evidence="4" id="KW-0732">Signal</keyword>
<comment type="subcellular location">
    <subcellularLocation>
        <location evidence="1">Periplasm</location>
    </subcellularLocation>
</comment>
<dbReference type="InterPro" id="IPR006059">
    <property type="entry name" value="SBP"/>
</dbReference>
<name>A0ABQ6ZIF5_9GAMM</name>
<sequence length="451" mass="50711">MDRRAPARVSPARIRVFSGGRRALVRCCFLATLILALALVAGCARTQDERTVVRFWVMGYEGEIVAKLLPEFERQHPGIRVDLQIVPWLSAHEKLLTAFAGESLPDVSPIGNTWIPEFAALGALEPLDDEIAATPGFDPADFFPGVWDTGVIEGRTYAVPWYVETRLPFYRRDMLAKAGVKTLPVSWDEWRVAMREVKRVAGQGNYSILLPLNEFEPLLSLAIQQPEPLLRDDGRYGNFRSEGFRRSLGFYKEMFDQQWAPVVTNNQISNVWDEFGKGFYSFYISGPWNIAKFKERLPAAQQKDWMTMPLPGPGGPGASLANGTSFVVFKDSPNKDAAWTLIAWLSSPAVQTEFHSLTGDLPPRRSPWQTPALANDPYAKAFREQLERAVSTPKVPEWERIATEMRLVGEQVANGRLTVDQAAEELDRRADRILEKRRWMLDHAAKPGAGP</sequence>
<dbReference type="Proteomes" id="UP000781710">
    <property type="component" value="Unassembled WGS sequence"/>
</dbReference>
<gene>
    <name evidence="5" type="ORF">CSC78_07375</name>
</gene>
<dbReference type="Pfam" id="PF01547">
    <property type="entry name" value="SBP_bac_1"/>
    <property type="match status" value="1"/>
</dbReference>
<organism evidence="5 6">
    <name type="scientific">Pseudoxanthomonas japonensis</name>
    <dbReference type="NCBI Taxonomy" id="69284"/>
    <lineage>
        <taxon>Bacteria</taxon>
        <taxon>Pseudomonadati</taxon>
        <taxon>Pseudomonadota</taxon>
        <taxon>Gammaproteobacteria</taxon>
        <taxon>Lysobacterales</taxon>
        <taxon>Lysobacteraceae</taxon>
        <taxon>Pseudoxanthomonas</taxon>
    </lineage>
</organism>
<evidence type="ECO:0000313" key="6">
    <source>
        <dbReference type="Proteomes" id="UP000781710"/>
    </source>
</evidence>
<protein>
    <submittedName>
        <fullName evidence="5">ABC transporter substrate-binding protein</fullName>
    </submittedName>
</protein>
<keyword evidence="6" id="KW-1185">Reference proteome</keyword>